<dbReference type="AlphaFoldDB" id="A0A4R3MRA9"/>
<dbReference type="EMBL" id="SMAL01000003">
    <property type="protein sequence ID" value="TCT15701.1"/>
    <property type="molecule type" value="Genomic_DNA"/>
</dbReference>
<feature type="compositionally biased region" description="Basic and acidic residues" evidence="1">
    <location>
        <begin position="21"/>
        <end position="51"/>
    </location>
</feature>
<evidence type="ECO:0000313" key="3">
    <source>
        <dbReference type="Proteomes" id="UP000294902"/>
    </source>
</evidence>
<feature type="compositionally biased region" description="Polar residues" evidence="1">
    <location>
        <begin position="1"/>
        <end position="15"/>
    </location>
</feature>
<feature type="region of interest" description="Disordered" evidence="1">
    <location>
        <begin position="1"/>
        <end position="51"/>
    </location>
</feature>
<protein>
    <submittedName>
        <fullName evidence="2">Uncharacterized protein</fullName>
    </submittedName>
</protein>
<dbReference type="Proteomes" id="UP000294902">
    <property type="component" value="Unassembled WGS sequence"/>
</dbReference>
<name>A0A4R3MRA9_9FIRM</name>
<accession>A0A4R3MRA9</accession>
<sequence>MDESIINNLPQQGSQKSRKRSGLESDPGTKKKTDLQKHWDKNNKSYQSKER</sequence>
<proteinExistence type="predicted"/>
<organism evidence="2 3">
    <name type="scientific">Natranaerovirga pectinivora</name>
    <dbReference type="NCBI Taxonomy" id="682400"/>
    <lineage>
        <taxon>Bacteria</taxon>
        <taxon>Bacillati</taxon>
        <taxon>Bacillota</taxon>
        <taxon>Clostridia</taxon>
        <taxon>Lachnospirales</taxon>
        <taxon>Natranaerovirgaceae</taxon>
        <taxon>Natranaerovirga</taxon>
    </lineage>
</organism>
<keyword evidence="3" id="KW-1185">Reference proteome</keyword>
<comment type="caution">
    <text evidence="2">The sequence shown here is derived from an EMBL/GenBank/DDBJ whole genome shotgun (WGS) entry which is preliminary data.</text>
</comment>
<evidence type="ECO:0000313" key="2">
    <source>
        <dbReference type="EMBL" id="TCT15701.1"/>
    </source>
</evidence>
<evidence type="ECO:0000256" key="1">
    <source>
        <dbReference type="SAM" id="MobiDB-lite"/>
    </source>
</evidence>
<reference evidence="2 3" key="1">
    <citation type="submission" date="2019-03" db="EMBL/GenBank/DDBJ databases">
        <title>Genomic Encyclopedia of Type Strains, Phase IV (KMG-IV): sequencing the most valuable type-strain genomes for metagenomic binning, comparative biology and taxonomic classification.</title>
        <authorList>
            <person name="Goeker M."/>
        </authorList>
    </citation>
    <scope>NUCLEOTIDE SEQUENCE [LARGE SCALE GENOMIC DNA]</scope>
    <source>
        <strain evidence="2 3">DSM 24629</strain>
    </source>
</reference>
<gene>
    <name evidence="2" type="ORF">EDC18_103412</name>
</gene>
<dbReference type="RefSeq" id="WP_165878504.1">
    <property type="nucleotide sequence ID" value="NZ_SMAL01000003.1"/>
</dbReference>